<name>A0A916QXT2_9RHOB</name>
<evidence type="ECO:0000313" key="2">
    <source>
        <dbReference type="Proteomes" id="UP000628017"/>
    </source>
</evidence>
<evidence type="ECO:0000313" key="1">
    <source>
        <dbReference type="EMBL" id="GGA20031.1"/>
    </source>
</evidence>
<reference evidence="1" key="2">
    <citation type="submission" date="2020-09" db="EMBL/GenBank/DDBJ databases">
        <authorList>
            <person name="Sun Q."/>
            <person name="Zhou Y."/>
        </authorList>
    </citation>
    <scope>NUCLEOTIDE SEQUENCE</scope>
    <source>
        <strain evidence="1">CGMCC 1.15880</strain>
    </source>
</reference>
<gene>
    <name evidence="1" type="ORF">GCM10011498_21210</name>
</gene>
<keyword evidence="2" id="KW-1185">Reference proteome</keyword>
<dbReference type="AlphaFoldDB" id="A0A916QXT2"/>
<dbReference type="EMBL" id="BMKA01000002">
    <property type="protein sequence ID" value="GGA20031.1"/>
    <property type="molecule type" value="Genomic_DNA"/>
</dbReference>
<protein>
    <submittedName>
        <fullName evidence="1">Uncharacterized protein</fullName>
    </submittedName>
</protein>
<comment type="caution">
    <text evidence="1">The sequence shown here is derived from an EMBL/GenBank/DDBJ whole genome shotgun (WGS) entry which is preliminary data.</text>
</comment>
<accession>A0A916QXT2</accession>
<reference evidence="1" key="1">
    <citation type="journal article" date="2014" name="Int. J. Syst. Evol. Microbiol.">
        <title>Complete genome sequence of Corynebacterium casei LMG S-19264T (=DSM 44701T), isolated from a smear-ripened cheese.</title>
        <authorList>
            <consortium name="US DOE Joint Genome Institute (JGI-PGF)"/>
            <person name="Walter F."/>
            <person name="Albersmeier A."/>
            <person name="Kalinowski J."/>
            <person name="Ruckert C."/>
        </authorList>
    </citation>
    <scope>NUCLEOTIDE SEQUENCE</scope>
    <source>
        <strain evidence="1">CGMCC 1.15880</strain>
    </source>
</reference>
<sequence>MRCRASARVDVSEACNLLCVDETQSEHRFEEALLRSLHQGVGRKPRFFAVGAAEESFDERWLLQVLTVAQQGDMASVEFLVRSRVNKTMQRSIRFLIRGAVGRFGGRFTL</sequence>
<organism evidence="1 2">
    <name type="scientific">Neptunicoccus cionae</name>
    <dbReference type="NCBI Taxonomy" id="2035344"/>
    <lineage>
        <taxon>Bacteria</taxon>
        <taxon>Pseudomonadati</taxon>
        <taxon>Pseudomonadota</taxon>
        <taxon>Alphaproteobacteria</taxon>
        <taxon>Rhodobacterales</taxon>
        <taxon>Paracoccaceae</taxon>
        <taxon>Neptunicoccus</taxon>
    </lineage>
</organism>
<proteinExistence type="predicted"/>
<dbReference type="Proteomes" id="UP000628017">
    <property type="component" value="Unassembled WGS sequence"/>
</dbReference>